<dbReference type="GO" id="GO:0003677">
    <property type="term" value="F:DNA binding"/>
    <property type="evidence" value="ECO:0007669"/>
    <property type="project" value="UniProtKB-KW"/>
</dbReference>
<proteinExistence type="inferred from homology"/>
<comment type="caution">
    <text evidence="6">The sequence shown here is derived from an EMBL/GenBank/DDBJ whole genome shotgun (WGS) entry which is preliminary data.</text>
</comment>
<dbReference type="Gene3D" id="1.10.10.10">
    <property type="entry name" value="Winged helix-like DNA-binding domain superfamily/Winged helix DNA-binding domain"/>
    <property type="match status" value="1"/>
</dbReference>
<dbReference type="Gene3D" id="3.40.190.10">
    <property type="entry name" value="Periplasmic binding protein-like II"/>
    <property type="match status" value="2"/>
</dbReference>
<evidence type="ECO:0000259" key="5">
    <source>
        <dbReference type="PROSITE" id="PS50931"/>
    </source>
</evidence>
<dbReference type="Pfam" id="PF00126">
    <property type="entry name" value="HTH_1"/>
    <property type="match status" value="1"/>
</dbReference>
<evidence type="ECO:0000313" key="6">
    <source>
        <dbReference type="EMBL" id="PSW15492.1"/>
    </source>
</evidence>
<dbReference type="SUPFAM" id="SSF53850">
    <property type="entry name" value="Periplasmic binding protein-like II"/>
    <property type="match status" value="1"/>
</dbReference>
<dbReference type="InterPro" id="IPR000847">
    <property type="entry name" value="LysR_HTH_N"/>
</dbReference>
<dbReference type="Proteomes" id="UP000241346">
    <property type="component" value="Unassembled WGS sequence"/>
</dbReference>
<keyword evidence="2" id="KW-0805">Transcription regulation</keyword>
<name>A0A2T3NJ64_9GAMM</name>
<dbReference type="InterPro" id="IPR036390">
    <property type="entry name" value="WH_DNA-bd_sf"/>
</dbReference>
<accession>A0A2T3NJ64</accession>
<dbReference type="PANTHER" id="PTHR30118">
    <property type="entry name" value="HTH-TYPE TRANSCRIPTIONAL REGULATOR LEUO-RELATED"/>
    <property type="match status" value="1"/>
</dbReference>
<dbReference type="RefSeq" id="WP_107296113.1">
    <property type="nucleotide sequence ID" value="NZ_PYMB01000001.1"/>
</dbReference>
<evidence type="ECO:0000256" key="4">
    <source>
        <dbReference type="ARBA" id="ARBA00023163"/>
    </source>
</evidence>
<dbReference type="InterPro" id="IPR036388">
    <property type="entry name" value="WH-like_DNA-bd_sf"/>
</dbReference>
<dbReference type="PROSITE" id="PS50931">
    <property type="entry name" value="HTH_LYSR"/>
    <property type="match status" value="1"/>
</dbReference>
<dbReference type="InterPro" id="IPR005119">
    <property type="entry name" value="LysR_subst-bd"/>
</dbReference>
<gene>
    <name evidence="6" type="ORF">C9J01_00270</name>
</gene>
<evidence type="ECO:0000256" key="2">
    <source>
        <dbReference type="ARBA" id="ARBA00023015"/>
    </source>
</evidence>
<comment type="similarity">
    <text evidence="1">Belongs to the LysR transcriptional regulatory family.</text>
</comment>
<evidence type="ECO:0000313" key="7">
    <source>
        <dbReference type="Proteomes" id="UP000241346"/>
    </source>
</evidence>
<dbReference type="OrthoDB" id="8557381at2"/>
<dbReference type="AlphaFoldDB" id="A0A2T3NJ64"/>
<dbReference type="Pfam" id="PF03466">
    <property type="entry name" value="LysR_substrate"/>
    <property type="match status" value="1"/>
</dbReference>
<dbReference type="SUPFAM" id="SSF46785">
    <property type="entry name" value="Winged helix' DNA-binding domain"/>
    <property type="match status" value="1"/>
</dbReference>
<protein>
    <submittedName>
        <fullName evidence="6">LysR family transcriptional regulator</fullName>
    </submittedName>
</protein>
<dbReference type="InterPro" id="IPR050389">
    <property type="entry name" value="LysR-type_TF"/>
</dbReference>
<sequence>MHNAFEQLAALDLKMLRMLLVLLETKNLSRTAEILEIQQSTVSYQLGKLRDALGDPLLIRCGRSLEPSPYAIQIQPALTAQLQSLENLLFESQFDPLKATGTLRIACHRNGARSFIHALISRMNKTLPQVRLDIVDWNERVPEMLREARLDFAIGFAPDNLSQVTALPLGKINYQVVMANTHPLACTPLTESQLFDYPHIVVNTHEAVERWLNYLATKHHQHRNIAFSSSSMEFAAMALAGTDRLMFAAETKDPFFQQYDVTTHPAPFIPAQSLCILFHERASLDPLRMYGKSLIEEAVNTVLKSG</sequence>
<dbReference type="EMBL" id="PYMB01000001">
    <property type="protein sequence ID" value="PSW15492.1"/>
    <property type="molecule type" value="Genomic_DNA"/>
</dbReference>
<evidence type="ECO:0000256" key="1">
    <source>
        <dbReference type="ARBA" id="ARBA00009437"/>
    </source>
</evidence>
<feature type="domain" description="HTH lysR-type" evidence="5">
    <location>
        <begin position="11"/>
        <end position="68"/>
    </location>
</feature>
<evidence type="ECO:0000256" key="3">
    <source>
        <dbReference type="ARBA" id="ARBA00023125"/>
    </source>
</evidence>
<organism evidence="6 7">
    <name type="scientific">Photobacterium rosenbergii</name>
    <dbReference type="NCBI Taxonomy" id="294936"/>
    <lineage>
        <taxon>Bacteria</taxon>
        <taxon>Pseudomonadati</taxon>
        <taxon>Pseudomonadota</taxon>
        <taxon>Gammaproteobacteria</taxon>
        <taxon>Vibrionales</taxon>
        <taxon>Vibrionaceae</taxon>
        <taxon>Photobacterium</taxon>
    </lineage>
</organism>
<dbReference type="GO" id="GO:0003700">
    <property type="term" value="F:DNA-binding transcription factor activity"/>
    <property type="evidence" value="ECO:0007669"/>
    <property type="project" value="InterPro"/>
</dbReference>
<dbReference type="PANTHER" id="PTHR30118:SF12">
    <property type="entry name" value="TRANSCRIPTIONAL REGULATOR LYSR FAMILY"/>
    <property type="match status" value="1"/>
</dbReference>
<keyword evidence="4" id="KW-0804">Transcription</keyword>
<keyword evidence="3" id="KW-0238">DNA-binding</keyword>
<reference evidence="6 7" key="1">
    <citation type="submission" date="2018-03" db="EMBL/GenBank/DDBJ databases">
        <title>Whole genome sequencing of Histamine producing bacteria.</title>
        <authorList>
            <person name="Butler K."/>
        </authorList>
    </citation>
    <scope>NUCLEOTIDE SEQUENCE [LARGE SCALE GENOMIC DNA]</scope>
    <source>
        <strain evidence="6 7">DSM 19138</strain>
    </source>
</reference>